<accession>A0A381X1T9</accession>
<dbReference type="PANTHER" id="PTHR30605">
    <property type="entry name" value="ANHYDRO-N-ACETYLMURAMIC ACID KINASE"/>
    <property type="match status" value="1"/>
</dbReference>
<dbReference type="InterPro" id="IPR005338">
    <property type="entry name" value="Anhydro_N_Ac-Mur_kinase"/>
</dbReference>
<name>A0A381X1T9_9ZZZZ</name>
<dbReference type="PANTHER" id="PTHR30605:SF0">
    <property type="entry name" value="ANHYDRO-N-ACETYLMURAMIC ACID KINASE"/>
    <property type="match status" value="1"/>
</dbReference>
<dbReference type="HAMAP" id="MF_01270">
    <property type="entry name" value="AnhMurNAc_kinase"/>
    <property type="match status" value="1"/>
</dbReference>
<dbReference type="GO" id="GO:0009254">
    <property type="term" value="P:peptidoglycan turnover"/>
    <property type="evidence" value="ECO:0007669"/>
    <property type="project" value="InterPro"/>
</dbReference>
<dbReference type="EMBL" id="UINC01013602">
    <property type="protein sequence ID" value="SVA58660.1"/>
    <property type="molecule type" value="Genomic_DNA"/>
</dbReference>
<sequence length="355" mass="38327">MLKNVIGLMSGTSMDGVDAAYLKTNGIDFIETGMAITLPYSDSFRNELSEVVSKGLYSKNVEYQITNIHADAVKHLIEKNGDSRDFVDLIGFSGHTIFHIPDEKKTLQIGDGAMLSDLIGIDVVCDFRSNDLINGGQGAPLAPVYHQVLATKLKKPVGIINIGGVANITYIGTEDELISFDTGPGNALIDDFIFSRLGYRQDTGGKLALSGKLDKKILESLMDNTYFSLNIPKSLDRNQFALTPTNELSDADGAATLTAFTAESIARSINFLPKTPLLWLVTGGGRYNEAILRELRSRLGKDVKTVEEVGWKGDAIEAQAFAYLAVRSVLGLPLSFPSTTGVRSPVSGGKLFLPS</sequence>
<dbReference type="SUPFAM" id="SSF53067">
    <property type="entry name" value="Actin-like ATPase domain"/>
    <property type="match status" value="1"/>
</dbReference>
<organism evidence="1">
    <name type="scientific">marine metagenome</name>
    <dbReference type="NCBI Taxonomy" id="408172"/>
    <lineage>
        <taxon>unclassified sequences</taxon>
        <taxon>metagenomes</taxon>
        <taxon>ecological metagenomes</taxon>
    </lineage>
</organism>
<dbReference type="Gene3D" id="3.30.420.40">
    <property type="match status" value="2"/>
</dbReference>
<dbReference type="GO" id="GO:0005524">
    <property type="term" value="F:ATP binding"/>
    <property type="evidence" value="ECO:0007669"/>
    <property type="project" value="InterPro"/>
</dbReference>
<dbReference type="GO" id="GO:0016773">
    <property type="term" value="F:phosphotransferase activity, alcohol group as acceptor"/>
    <property type="evidence" value="ECO:0007669"/>
    <property type="project" value="InterPro"/>
</dbReference>
<gene>
    <name evidence="1" type="ORF">METZ01_LOCUS111514</name>
</gene>
<dbReference type="GO" id="GO:0006040">
    <property type="term" value="P:amino sugar metabolic process"/>
    <property type="evidence" value="ECO:0007669"/>
    <property type="project" value="InterPro"/>
</dbReference>
<evidence type="ECO:0000313" key="1">
    <source>
        <dbReference type="EMBL" id="SVA58660.1"/>
    </source>
</evidence>
<dbReference type="NCBIfam" id="NF007141">
    <property type="entry name" value="PRK09585.1-5"/>
    <property type="match status" value="1"/>
</dbReference>
<dbReference type="AlphaFoldDB" id="A0A381X1T9"/>
<evidence type="ECO:0008006" key="2">
    <source>
        <dbReference type="Google" id="ProtNLM"/>
    </source>
</evidence>
<dbReference type="Pfam" id="PF03702">
    <property type="entry name" value="AnmK"/>
    <property type="match status" value="1"/>
</dbReference>
<proteinExistence type="inferred from homology"/>
<protein>
    <recommendedName>
        <fullName evidence="2">Anhydro-N-acetylmuramic acid kinase</fullName>
    </recommendedName>
</protein>
<reference evidence="1" key="1">
    <citation type="submission" date="2018-05" db="EMBL/GenBank/DDBJ databases">
        <authorList>
            <person name="Lanie J.A."/>
            <person name="Ng W.-L."/>
            <person name="Kazmierczak K.M."/>
            <person name="Andrzejewski T.M."/>
            <person name="Davidsen T.M."/>
            <person name="Wayne K.J."/>
            <person name="Tettelin H."/>
            <person name="Glass J.I."/>
            <person name="Rusch D."/>
            <person name="Podicherti R."/>
            <person name="Tsui H.-C.T."/>
            <person name="Winkler M.E."/>
        </authorList>
    </citation>
    <scope>NUCLEOTIDE SEQUENCE</scope>
</reference>
<dbReference type="InterPro" id="IPR043129">
    <property type="entry name" value="ATPase_NBD"/>
</dbReference>